<accession>A0A4Q2UQS6</accession>
<feature type="domain" description="TIR" evidence="1">
    <location>
        <begin position="1"/>
        <end position="141"/>
    </location>
</feature>
<dbReference type="SMART" id="SM00255">
    <property type="entry name" value="TIR"/>
    <property type="match status" value="1"/>
</dbReference>
<sequence length="317" mass="36363">MNAFVSYSHQDSAILDSLHKHLAQLKRENVISTWTDRDIVAGGQLDTTISSSLSKSRLFLALLSPDYIASNYCYDREFSTALEMQERGEIIIVPIIVEPCDWHNTPFSQFKALPRDGKAISLWENKNTAFLDVIQNLRKLAQSAGSAQGTDWMTEPATSPPTVPSRNYKVKKDFDSIEKIEFVEKTFQEVANYLKRFIEEIISIENIKARIQTDTATVFESLLVNRNKINTEARLRFATTAEHQNAGYLRSDSGELTYKITTQNNRGADKQFRLSYDDYHLFWMQADYYSRQEGKELSGKEIADQIWAEWLETVGIM</sequence>
<name>A0A4Q2UQS6_9BACT</name>
<keyword evidence="3" id="KW-1185">Reference proteome</keyword>
<evidence type="ECO:0000313" key="2">
    <source>
        <dbReference type="EMBL" id="RYC70025.1"/>
    </source>
</evidence>
<gene>
    <name evidence="2" type="ORF">EQG79_09140</name>
</gene>
<dbReference type="EMBL" id="SBLB01000002">
    <property type="protein sequence ID" value="RYC70025.1"/>
    <property type="molecule type" value="Genomic_DNA"/>
</dbReference>
<dbReference type="InterPro" id="IPR000157">
    <property type="entry name" value="TIR_dom"/>
</dbReference>
<reference evidence="2 3" key="1">
    <citation type="submission" date="2019-01" db="EMBL/GenBank/DDBJ databases">
        <title>Spirosoma flava sp. nov., a propanil-degrading bacterium isolated from herbicide-contaminated soil.</title>
        <authorList>
            <person name="Zhang L."/>
            <person name="Jiang J.-D."/>
        </authorList>
    </citation>
    <scope>NUCLEOTIDE SEQUENCE [LARGE SCALE GENOMIC DNA]</scope>
    <source>
        <strain evidence="2 3">TY50</strain>
    </source>
</reference>
<dbReference type="Proteomes" id="UP000290407">
    <property type="component" value="Unassembled WGS sequence"/>
</dbReference>
<protein>
    <submittedName>
        <fullName evidence="2">Toll/interleukin-1 receptor domain-containing protein</fullName>
    </submittedName>
</protein>
<dbReference type="GO" id="GO:0007165">
    <property type="term" value="P:signal transduction"/>
    <property type="evidence" value="ECO:0007669"/>
    <property type="project" value="InterPro"/>
</dbReference>
<dbReference type="PROSITE" id="PS50104">
    <property type="entry name" value="TIR"/>
    <property type="match status" value="1"/>
</dbReference>
<evidence type="ECO:0000313" key="3">
    <source>
        <dbReference type="Proteomes" id="UP000290407"/>
    </source>
</evidence>
<dbReference type="SUPFAM" id="SSF52200">
    <property type="entry name" value="Toll/Interleukin receptor TIR domain"/>
    <property type="match status" value="1"/>
</dbReference>
<comment type="caution">
    <text evidence="2">The sequence shown here is derived from an EMBL/GenBank/DDBJ whole genome shotgun (WGS) entry which is preliminary data.</text>
</comment>
<dbReference type="AlphaFoldDB" id="A0A4Q2UQS6"/>
<dbReference type="InterPro" id="IPR035897">
    <property type="entry name" value="Toll_tir_struct_dom_sf"/>
</dbReference>
<organism evidence="2 3">
    <name type="scientific">Spirosoma sordidisoli</name>
    <dbReference type="NCBI Taxonomy" id="2502893"/>
    <lineage>
        <taxon>Bacteria</taxon>
        <taxon>Pseudomonadati</taxon>
        <taxon>Bacteroidota</taxon>
        <taxon>Cytophagia</taxon>
        <taxon>Cytophagales</taxon>
        <taxon>Cytophagaceae</taxon>
        <taxon>Spirosoma</taxon>
    </lineage>
</organism>
<dbReference type="Gene3D" id="3.40.50.10140">
    <property type="entry name" value="Toll/interleukin-1 receptor homology (TIR) domain"/>
    <property type="match status" value="1"/>
</dbReference>
<proteinExistence type="predicted"/>
<evidence type="ECO:0000259" key="1">
    <source>
        <dbReference type="PROSITE" id="PS50104"/>
    </source>
</evidence>
<dbReference type="RefSeq" id="WP_129601253.1">
    <property type="nucleotide sequence ID" value="NZ_SBLB01000002.1"/>
</dbReference>
<dbReference type="Pfam" id="PF13676">
    <property type="entry name" value="TIR_2"/>
    <property type="match status" value="1"/>
</dbReference>
<keyword evidence="2" id="KW-0675">Receptor</keyword>